<dbReference type="PROSITE" id="PS51384">
    <property type="entry name" value="FAD_FR"/>
    <property type="match status" value="1"/>
</dbReference>
<dbReference type="Gene3D" id="3.40.50.80">
    <property type="entry name" value="Nucleotide-binding domain of ferredoxin-NADP reductase (FNR) module"/>
    <property type="match status" value="1"/>
</dbReference>
<dbReference type="Pfam" id="PF08021">
    <property type="entry name" value="FAD_binding_9"/>
    <property type="match status" value="1"/>
</dbReference>
<gene>
    <name evidence="2" type="ORF">HD597_004718</name>
</gene>
<name>A0A9X2K279_9ACTN</name>
<dbReference type="GO" id="GO:0016491">
    <property type="term" value="F:oxidoreductase activity"/>
    <property type="evidence" value="ECO:0007669"/>
    <property type="project" value="InterPro"/>
</dbReference>
<dbReference type="SUPFAM" id="SSF63380">
    <property type="entry name" value="Riboflavin synthase domain-like"/>
    <property type="match status" value="1"/>
</dbReference>
<sequence>MARSNLHSNRIKPRTSELLVLQVLRRERLSPHFARVTLGAGDVKRFVPMGYDQWFRLFLPVAADSLARLPDKLTTLGYARLLTISKTSRPVLRNYTVRAYRPDGPEGPELDVDFVLHGSAAGGTPGPAALWAETCAPGDSVALIDEGVGFNPPPGTRRVALVADESGLPAMAGILASLPPDTVGHALAEIPSPEDRQPLRAPDGVEVTWLVRDDHTAVPGALALAAAVALPLPGEPFYGWVVGESALPTALRRHWVRNGVPKEHIMFCGYWRH</sequence>
<dbReference type="InterPro" id="IPR039261">
    <property type="entry name" value="FNR_nucleotide-bd"/>
</dbReference>
<keyword evidence="3" id="KW-1185">Reference proteome</keyword>
<dbReference type="RefSeq" id="WP_253744807.1">
    <property type="nucleotide sequence ID" value="NZ_BAABKA010000026.1"/>
</dbReference>
<accession>A0A9X2K279</accession>
<reference evidence="2" key="1">
    <citation type="submission" date="2022-06" db="EMBL/GenBank/DDBJ databases">
        <title>Sequencing the genomes of 1000 actinobacteria strains.</title>
        <authorList>
            <person name="Klenk H.-P."/>
        </authorList>
    </citation>
    <scope>NUCLEOTIDE SEQUENCE</scope>
    <source>
        <strain evidence="2">DSM 46694</strain>
    </source>
</reference>
<dbReference type="AlphaFoldDB" id="A0A9X2K279"/>
<dbReference type="InterPro" id="IPR013113">
    <property type="entry name" value="SIP_FAD-bd"/>
</dbReference>
<comment type="caution">
    <text evidence="2">The sequence shown here is derived from an EMBL/GenBank/DDBJ whole genome shotgun (WGS) entry which is preliminary data.</text>
</comment>
<dbReference type="InterPro" id="IPR017927">
    <property type="entry name" value="FAD-bd_FR_type"/>
</dbReference>
<evidence type="ECO:0000259" key="1">
    <source>
        <dbReference type="PROSITE" id="PS51384"/>
    </source>
</evidence>
<dbReference type="InterPro" id="IPR007037">
    <property type="entry name" value="SIP_rossman_dom"/>
</dbReference>
<dbReference type="CDD" id="cd06193">
    <property type="entry name" value="siderophore_interacting"/>
    <property type="match status" value="1"/>
</dbReference>
<dbReference type="Proteomes" id="UP001139648">
    <property type="component" value="Unassembled WGS sequence"/>
</dbReference>
<organism evidence="2 3">
    <name type="scientific">Nonomuraea thailandensis</name>
    <dbReference type="NCBI Taxonomy" id="1188745"/>
    <lineage>
        <taxon>Bacteria</taxon>
        <taxon>Bacillati</taxon>
        <taxon>Actinomycetota</taxon>
        <taxon>Actinomycetes</taxon>
        <taxon>Streptosporangiales</taxon>
        <taxon>Streptosporangiaceae</taxon>
        <taxon>Nonomuraea</taxon>
    </lineage>
</organism>
<dbReference type="EMBL" id="JAMZEB010000002">
    <property type="protein sequence ID" value="MCP2357698.1"/>
    <property type="molecule type" value="Genomic_DNA"/>
</dbReference>
<dbReference type="InterPro" id="IPR039374">
    <property type="entry name" value="SIP_fam"/>
</dbReference>
<dbReference type="InterPro" id="IPR017938">
    <property type="entry name" value="Riboflavin_synthase-like_b-brl"/>
</dbReference>
<dbReference type="PANTHER" id="PTHR30157:SF0">
    <property type="entry name" value="NADPH-DEPENDENT FERRIC-CHELATE REDUCTASE"/>
    <property type="match status" value="1"/>
</dbReference>
<dbReference type="PANTHER" id="PTHR30157">
    <property type="entry name" value="FERRIC REDUCTASE, NADPH-DEPENDENT"/>
    <property type="match status" value="1"/>
</dbReference>
<proteinExistence type="predicted"/>
<feature type="domain" description="FAD-binding FR-type" evidence="1">
    <location>
        <begin position="16"/>
        <end position="153"/>
    </location>
</feature>
<dbReference type="Pfam" id="PF04954">
    <property type="entry name" value="SIP"/>
    <property type="match status" value="1"/>
</dbReference>
<protein>
    <submittedName>
        <fullName evidence="2">NADPH-dependent ferric siderophore reductase</fullName>
    </submittedName>
</protein>
<evidence type="ECO:0000313" key="2">
    <source>
        <dbReference type="EMBL" id="MCP2357698.1"/>
    </source>
</evidence>
<evidence type="ECO:0000313" key="3">
    <source>
        <dbReference type="Proteomes" id="UP001139648"/>
    </source>
</evidence>
<dbReference type="Gene3D" id="2.40.30.10">
    <property type="entry name" value="Translation factors"/>
    <property type="match status" value="1"/>
</dbReference>